<keyword evidence="2 7" id="KW-0808">Transferase</keyword>
<evidence type="ECO:0000256" key="7">
    <source>
        <dbReference type="RuleBase" id="RU079119"/>
    </source>
</evidence>
<keyword evidence="10" id="KW-1185">Reference proteome</keyword>
<dbReference type="Pfam" id="PF01529">
    <property type="entry name" value="DHHC"/>
    <property type="match status" value="1"/>
</dbReference>
<keyword evidence="4 7" id="KW-1133">Transmembrane helix</keyword>
<dbReference type="PROSITE" id="PS50216">
    <property type="entry name" value="DHHC"/>
    <property type="match status" value="2"/>
</dbReference>
<evidence type="ECO:0000256" key="1">
    <source>
        <dbReference type="ARBA" id="ARBA00004141"/>
    </source>
</evidence>
<keyword evidence="3 7" id="KW-0812">Transmembrane</keyword>
<dbReference type="InterPro" id="IPR001594">
    <property type="entry name" value="Palmitoyltrfase_DHHC"/>
</dbReference>
<feature type="domain" description="Palmitoyltransferase DHHC" evidence="8">
    <location>
        <begin position="186"/>
        <end position="274"/>
    </location>
</feature>
<dbReference type="AlphaFoldDB" id="L8GJD4"/>
<evidence type="ECO:0000313" key="9">
    <source>
        <dbReference type="EMBL" id="ELR12863.1"/>
    </source>
</evidence>
<evidence type="ECO:0000256" key="2">
    <source>
        <dbReference type="ARBA" id="ARBA00022679"/>
    </source>
</evidence>
<dbReference type="GeneID" id="14913327"/>
<comment type="similarity">
    <text evidence="7">Belongs to the DHHC palmitoyltransferase family.</text>
</comment>
<dbReference type="PANTHER" id="PTHR12246">
    <property type="entry name" value="PALMITOYLTRANSFERASE ZDHHC16"/>
    <property type="match status" value="1"/>
</dbReference>
<evidence type="ECO:0000256" key="3">
    <source>
        <dbReference type="ARBA" id="ARBA00022692"/>
    </source>
</evidence>
<feature type="transmembrane region" description="Helical" evidence="7">
    <location>
        <begin position="21"/>
        <end position="42"/>
    </location>
</feature>
<sequence length="336" mass="38505">MEAEVSKEEEARRSDKWRADVVGGLLVAWVVVLVSWVLYFHFTAVLPYTAPARAPAASSSWWWGQAWWCFHLASCLWLFQGGTASYFSALLTRPGYPRRIGEQEVRQHYAHLRDMPVPARGEGFSRWCTHCQQPKFDRTHHCKYCNTYGMILLLFGLAHVYEPAAPVRSLRAVVTMVTMVTMVHAWIWNCVGQNNHRHFFLFVVYVWLSSFYGALNVLPLFYEAYNSEEWTLPMPRSQVAVSTFLNVSTVLAVSILLAVQAFLISTGQTSVEWQVNRVQRKKAKLEGRPFVNPHDFGFRRNWEHFLGKHSLPFVLLPSLVAPPPLDESSESHYAGV</sequence>
<feature type="transmembrane region" description="Helical" evidence="7">
    <location>
        <begin position="242"/>
        <end position="264"/>
    </location>
</feature>
<feature type="transmembrane region" description="Helical" evidence="7">
    <location>
        <begin position="167"/>
        <end position="187"/>
    </location>
</feature>
<evidence type="ECO:0000259" key="8">
    <source>
        <dbReference type="Pfam" id="PF01529"/>
    </source>
</evidence>
<dbReference type="GO" id="GO:0016020">
    <property type="term" value="C:membrane"/>
    <property type="evidence" value="ECO:0007669"/>
    <property type="project" value="UniProtKB-SubCell"/>
</dbReference>
<proteinExistence type="inferred from homology"/>
<reference evidence="9 10" key="1">
    <citation type="journal article" date="2013" name="Genome Biol.">
        <title>Genome of Acanthamoeba castellanii highlights extensive lateral gene transfer and early evolution of tyrosine kinase signaling.</title>
        <authorList>
            <person name="Clarke M."/>
            <person name="Lohan A.J."/>
            <person name="Liu B."/>
            <person name="Lagkouvardos I."/>
            <person name="Roy S."/>
            <person name="Zafar N."/>
            <person name="Bertelli C."/>
            <person name="Schilde C."/>
            <person name="Kianianmomeni A."/>
            <person name="Burglin T.R."/>
            <person name="Frech C."/>
            <person name="Turcotte B."/>
            <person name="Kopec K.O."/>
            <person name="Synnott J.M."/>
            <person name="Choo C."/>
            <person name="Paponov I."/>
            <person name="Finkler A."/>
            <person name="Soon Heng Tan C."/>
            <person name="Hutchins A.P."/>
            <person name="Weinmeier T."/>
            <person name="Rattei T."/>
            <person name="Chu J.S."/>
            <person name="Gimenez G."/>
            <person name="Irimia M."/>
            <person name="Rigden D.J."/>
            <person name="Fitzpatrick D.A."/>
            <person name="Lorenzo-Morales J."/>
            <person name="Bateman A."/>
            <person name="Chiu C.H."/>
            <person name="Tang P."/>
            <person name="Hegemann P."/>
            <person name="Fromm H."/>
            <person name="Raoult D."/>
            <person name="Greub G."/>
            <person name="Miranda-Saavedra D."/>
            <person name="Chen N."/>
            <person name="Nash P."/>
            <person name="Ginger M.L."/>
            <person name="Horn M."/>
            <person name="Schaap P."/>
            <person name="Caler L."/>
            <person name="Loftus B."/>
        </authorList>
    </citation>
    <scope>NUCLEOTIDE SEQUENCE [LARGE SCALE GENOMIC DNA]</scope>
    <source>
        <strain evidence="9 10">Neff</strain>
    </source>
</reference>
<dbReference type="EMBL" id="KB008103">
    <property type="protein sequence ID" value="ELR12863.1"/>
    <property type="molecule type" value="Genomic_DNA"/>
</dbReference>
<name>L8GJD4_ACACF</name>
<dbReference type="EC" id="2.3.1.225" evidence="7"/>
<keyword evidence="5 7" id="KW-0472">Membrane</keyword>
<dbReference type="KEGG" id="acan:ACA1_094200"/>
<dbReference type="OrthoDB" id="331948at2759"/>
<comment type="domain">
    <text evidence="7">The DHHC domain is required for palmitoyltransferase activity.</text>
</comment>
<feature type="transmembrane region" description="Helical" evidence="7">
    <location>
        <begin position="199"/>
        <end position="222"/>
    </location>
</feature>
<comment type="catalytic activity">
    <reaction evidence="7">
        <text>L-cysteinyl-[protein] + hexadecanoyl-CoA = S-hexadecanoyl-L-cysteinyl-[protein] + CoA</text>
        <dbReference type="Rhea" id="RHEA:36683"/>
        <dbReference type="Rhea" id="RHEA-COMP:10131"/>
        <dbReference type="Rhea" id="RHEA-COMP:11032"/>
        <dbReference type="ChEBI" id="CHEBI:29950"/>
        <dbReference type="ChEBI" id="CHEBI:57287"/>
        <dbReference type="ChEBI" id="CHEBI:57379"/>
        <dbReference type="ChEBI" id="CHEBI:74151"/>
        <dbReference type="EC" id="2.3.1.225"/>
    </reaction>
</comment>
<feature type="transmembrane region" description="Helical" evidence="7">
    <location>
        <begin position="144"/>
        <end position="161"/>
    </location>
</feature>
<protein>
    <recommendedName>
        <fullName evidence="7">Palmitoyltransferase</fullName>
        <ecNumber evidence="7">2.3.1.225</ecNumber>
    </recommendedName>
</protein>
<dbReference type="GO" id="GO:0019706">
    <property type="term" value="F:protein-cysteine S-palmitoyltransferase activity"/>
    <property type="evidence" value="ECO:0007669"/>
    <property type="project" value="UniProtKB-EC"/>
</dbReference>
<evidence type="ECO:0000256" key="4">
    <source>
        <dbReference type="ARBA" id="ARBA00022989"/>
    </source>
</evidence>
<dbReference type="RefSeq" id="XP_004334876.1">
    <property type="nucleotide sequence ID" value="XM_004334828.1"/>
</dbReference>
<evidence type="ECO:0000256" key="5">
    <source>
        <dbReference type="ARBA" id="ARBA00023136"/>
    </source>
</evidence>
<dbReference type="InterPro" id="IPR039859">
    <property type="entry name" value="PFA4/ZDH16/20/ERF2-like"/>
</dbReference>
<feature type="transmembrane region" description="Helical" evidence="7">
    <location>
        <begin position="62"/>
        <end position="79"/>
    </location>
</feature>
<dbReference type="VEuPathDB" id="AmoebaDB:ACA1_094200"/>
<comment type="subcellular location">
    <subcellularLocation>
        <location evidence="1">Membrane</location>
        <topology evidence="1">Multi-pass membrane protein</topology>
    </subcellularLocation>
</comment>
<evidence type="ECO:0000256" key="6">
    <source>
        <dbReference type="ARBA" id="ARBA00023315"/>
    </source>
</evidence>
<evidence type="ECO:0000313" key="10">
    <source>
        <dbReference type="Proteomes" id="UP000011083"/>
    </source>
</evidence>
<gene>
    <name evidence="9" type="ORF">ACA1_094200</name>
</gene>
<dbReference type="Proteomes" id="UP000011083">
    <property type="component" value="Unassembled WGS sequence"/>
</dbReference>
<organism evidence="9 10">
    <name type="scientific">Acanthamoeba castellanii (strain ATCC 30010 / Neff)</name>
    <dbReference type="NCBI Taxonomy" id="1257118"/>
    <lineage>
        <taxon>Eukaryota</taxon>
        <taxon>Amoebozoa</taxon>
        <taxon>Discosea</taxon>
        <taxon>Longamoebia</taxon>
        <taxon>Centramoebida</taxon>
        <taxon>Acanthamoebidae</taxon>
        <taxon>Acanthamoeba</taxon>
    </lineage>
</organism>
<keyword evidence="6 7" id="KW-0012">Acyltransferase</keyword>
<accession>L8GJD4</accession>